<evidence type="ECO:0000313" key="1">
    <source>
        <dbReference type="EMBL" id="MFC6082447.1"/>
    </source>
</evidence>
<accession>A0ABW1NIV7</accession>
<keyword evidence="2" id="KW-1185">Reference proteome</keyword>
<reference evidence="2" key="1">
    <citation type="journal article" date="2019" name="Int. J. Syst. Evol. Microbiol.">
        <title>The Global Catalogue of Microorganisms (GCM) 10K type strain sequencing project: providing services to taxonomists for standard genome sequencing and annotation.</title>
        <authorList>
            <consortium name="The Broad Institute Genomics Platform"/>
            <consortium name="The Broad Institute Genome Sequencing Center for Infectious Disease"/>
            <person name="Wu L."/>
            <person name="Ma J."/>
        </authorList>
    </citation>
    <scope>NUCLEOTIDE SEQUENCE [LARGE SCALE GENOMIC DNA]</scope>
    <source>
        <strain evidence="2">JCM 30346</strain>
    </source>
</reference>
<evidence type="ECO:0000313" key="2">
    <source>
        <dbReference type="Proteomes" id="UP001596137"/>
    </source>
</evidence>
<sequence length="96" mass="10620">MAWTRRSHGEQAERHRAVLGGLCEELKAHGLLCRSVERLHLPLRGYYAPILRPPETDVYGDGRLLATVGTSPAGRRESLSIRFRATRRPGAPSSSS</sequence>
<dbReference type="EMBL" id="JBHSRF010000017">
    <property type="protein sequence ID" value="MFC6082447.1"/>
    <property type="molecule type" value="Genomic_DNA"/>
</dbReference>
<organism evidence="1 2">
    <name type="scientific">Sphaerisporangium aureirubrum</name>
    <dbReference type="NCBI Taxonomy" id="1544736"/>
    <lineage>
        <taxon>Bacteria</taxon>
        <taxon>Bacillati</taxon>
        <taxon>Actinomycetota</taxon>
        <taxon>Actinomycetes</taxon>
        <taxon>Streptosporangiales</taxon>
        <taxon>Streptosporangiaceae</taxon>
        <taxon>Sphaerisporangium</taxon>
    </lineage>
</organism>
<gene>
    <name evidence="1" type="ORF">ACFP1K_14875</name>
</gene>
<dbReference type="Proteomes" id="UP001596137">
    <property type="component" value="Unassembled WGS sequence"/>
</dbReference>
<name>A0ABW1NIV7_9ACTN</name>
<comment type="caution">
    <text evidence="1">The sequence shown here is derived from an EMBL/GenBank/DDBJ whole genome shotgun (WGS) entry which is preliminary data.</text>
</comment>
<proteinExistence type="predicted"/>
<dbReference type="RefSeq" id="WP_380752481.1">
    <property type="nucleotide sequence ID" value="NZ_JBHSRF010000017.1"/>
</dbReference>
<protein>
    <submittedName>
        <fullName evidence="1">Uncharacterized protein</fullName>
    </submittedName>
</protein>